<evidence type="ECO:0000313" key="6">
    <source>
        <dbReference type="EMBL" id="ANF22154.1"/>
    </source>
</evidence>
<protein>
    <recommendedName>
        <fullName evidence="4">Signal recognition particle 19 kDa protein</fullName>
        <shortName evidence="4">SRP19</shortName>
    </recommendedName>
</protein>
<evidence type="ECO:0000256" key="3">
    <source>
        <dbReference type="ARBA" id="ARBA00023274"/>
    </source>
</evidence>
<dbReference type="Gene3D" id="3.30.56.30">
    <property type="entry name" value="Signal recognition particle, SRP19-like subunit"/>
    <property type="match status" value="1"/>
</dbReference>
<keyword evidence="1 4" id="KW-0963">Cytoplasm</keyword>
<keyword evidence="4" id="KW-0694">RNA-binding</keyword>
<dbReference type="InterPro" id="IPR022938">
    <property type="entry name" value="SRP19_arc-type"/>
</dbReference>
<evidence type="ECO:0000256" key="1">
    <source>
        <dbReference type="ARBA" id="ARBA00022490"/>
    </source>
</evidence>
<name>A0A172WFE6_9EURY</name>
<evidence type="ECO:0000256" key="5">
    <source>
        <dbReference type="SAM" id="MobiDB-lite"/>
    </source>
</evidence>
<dbReference type="KEGG" id="tpie:A7C91_02330"/>
<gene>
    <name evidence="4" type="primary">srp19</name>
    <name evidence="6" type="ORF">A7C91_02330</name>
</gene>
<dbReference type="NCBIfam" id="NF002993">
    <property type="entry name" value="PRK03745.1"/>
    <property type="match status" value="1"/>
</dbReference>
<feature type="compositionally biased region" description="Basic residues" evidence="5">
    <location>
        <begin position="98"/>
        <end position="112"/>
    </location>
</feature>
<dbReference type="GO" id="GO:0048500">
    <property type="term" value="C:signal recognition particle"/>
    <property type="evidence" value="ECO:0007669"/>
    <property type="project" value="UniProtKB-UniRule"/>
</dbReference>
<evidence type="ECO:0000256" key="2">
    <source>
        <dbReference type="ARBA" id="ARBA00023135"/>
    </source>
</evidence>
<dbReference type="Proteomes" id="UP000076969">
    <property type="component" value="Chromosome"/>
</dbReference>
<dbReference type="Pfam" id="PF01922">
    <property type="entry name" value="SRP19"/>
    <property type="match status" value="1"/>
</dbReference>
<sequence length="112" mass="12932">MRKFVVWPNELDARLSRKYGRAVGKSFAVDGPTIREIINAAESLGMKIIEVDENKLNPKLAGLDEEYRRRGMVRIESKHPKGKSLKMICQKIGEIRRTHSKGKKSKSKRRKR</sequence>
<proteinExistence type="inferred from homology"/>
<organism evidence="6 7">
    <name type="scientific">Thermococcus piezophilus</name>
    <dbReference type="NCBI Taxonomy" id="1712654"/>
    <lineage>
        <taxon>Archaea</taxon>
        <taxon>Methanobacteriati</taxon>
        <taxon>Methanobacteriota</taxon>
        <taxon>Thermococci</taxon>
        <taxon>Thermococcales</taxon>
        <taxon>Thermococcaceae</taxon>
        <taxon>Thermococcus</taxon>
    </lineage>
</organism>
<reference evidence="7" key="1">
    <citation type="journal article" date="2016" name="Syst. Appl. Microbiol.">
        <title>Thermococcus piezophilus sp. nov., a novel hyperthermophilic and piezophilic archaeon with a broad pressure range for growth, isolated from a deepest hydrothermal vent at the Mid-Cayman Rise.</title>
        <authorList>
            <person name="Dalmasso C."/>
            <person name="Oger P."/>
            <person name="Selva G."/>
            <person name="Courtine D."/>
            <person name="L'Haridon S."/>
            <person name="Garlaschelli A."/>
            <person name="Roussel E."/>
            <person name="Miyazaki J."/>
            <person name="Reveillaud J."/>
            <person name="Jebbar M."/>
            <person name="Takai K."/>
            <person name="Maignien L."/>
            <person name="Alain K."/>
        </authorList>
    </citation>
    <scope>NUCLEOTIDE SEQUENCE [LARGE SCALE GENOMIC DNA]</scope>
    <source>
        <strain evidence="7">CDGS</strain>
    </source>
</reference>
<dbReference type="GeneID" id="28494994"/>
<evidence type="ECO:0000256" key="4">
    <source>
        <dbReference type="HAMAP-Rule" id="MF_00305"/>
    </source>
</evidence>
<dbReference type="SUPFAM" id="SSF69695">
    <property type="entry name" value="SRP19"/>
    <property type="match status" value="1"/>
</dbReference>
<accession>A0A172WFE6</accession>
<comment type="subunit">
    <text evidence="4">Part of the signal recognition particle protein translocation system, which is composed of SRP and FtsY. Archaeal SRP consists of a 7S RNA molecule of 300 nucleotides and two protein subunits: SRP54 and SRP19.</text>
</comment>
<keyword evidence="3 4" id="KW-0687">Ribonucleoprotein</keyword>
<comment type="subcellular location">
    <subcellularLocation>
        <location evidence="4">Cytoplasm</location>
    </subcellularLocation>
</comment>
<evidence type="ECO:0000313" key="7">
    <source>
        <dbReference type="Proteomes" id="UP000076969"/>
    </source>
</evidence>
<keyword evidence="7" id="KW-1185">Reference proteome</keyword>
<feature type="region of interest" description="Disordered" evidence="5">
    <location>
        <begin position="93"/>
        <end position="112"/>
    </location>
</feature>
<dbReference type="GO" id="GO:0008312">
    <property type="term" value="F:7S RNA binding"/>
    <property type="evidence" value="ECO:0007669"/>
    <property type="project" value="UniProtKB-UniRule"/>
</dbReference>
<comment type="function">
    <text evidence="4">Involved in targeting and insertion of nascent membrane proteins into the cytoplasmic membrane. Binds directly to 7S RNA and mediates binding of the 54 kDa subunit of the SRP.</text>
</comment>
<comment type="similarity">
    <text evidence="4">Belongs to the SRP19 family.</text>
</comment>
<dbReference type="OrthoDB" id="56356at2157"/>
<dbReference type="RefSeq" id="WP_068664569.1">
    <property type="nucleotide sequence ID" value="NZ_CP015520.1"/>
</dbReference>
<keyword evidence="2 4" id="KW-0733">Signal recognition particle</keyword>
<dbReference type="HAMAP" id="MF_00305">
    <property type="entry name" value="SRP19"/>
    <property type="match status" value="1"/>
</dbReference>
<dbReference type="InterPro" id="IPR036521">
    <property type="entry name" value="SRP19-like_sf"/>
</dbReference>
<dbReference type="STRING" id="1712654.A7C91_02330"/>
<dbReference type="EMBL" id="CP015520">
    <property type="protein sequence ID" value="ANF22154.1"/>
    <property type="molecule type" value="Genomic_DNA"/>
</dbReference>
<dbReference type="GO" id="GO:0006614">
    <property type="term" value="P:SRP-dependent cotranslational protein targeting to membrane"/>
    <property type="evidence" value="ECO:0007669"/>
    <property type="project" value="InterPro"/>
</dbReference>
<dbReference type="InterPro" id="IPR002778">
    <property type="entry name" value="Signal_recog_particle_SRP19"/>
</dbReference>
<dbReference type="AlphaFoldDB" id="A0A172WFE6"/>